<evidence type="ECO:0000313" key="2">
    <source>
        <dbReference type="Proteomes" id="UP000828048"/>
    </source>
</evidence>
<keyword evidence="2" id="KW-1185">Reference proteome</keyword>
<comment type="caution">
    <text evidence="1">The sequence shown here is derived from an EMBL/GenBank/DDBJ whole genome shotgun (WGS) entry which is preliminary data.</text>
</comment>
<name>A0ACB7WY01_9ERIC</name>
<gene>
    <name evidence="1" type="ORF">Vadar_004687</name>
</gene>
<dbReference type="EMBL" id="CM037152">
    <property type="protein sequence ID" value="KAH7833268.1"/>
    <property type="molecule type" value="Genomic_DNA"/>
</dbReference>
<proteinExistence type="predicted"/>
<dbReference type="Proteomes" id="UP000828048">
    <property type="component" value="Chromosome 2"/>
</dbReference>
<evidence type="ECO:0000313" key="1">
    <source>
        <dbReference type="EMBL" id="KAH7833268.1"/>
    </source>
</evidence>
<protein>
    <submittedName>
        <fullName evidence="1">Uncharacterized protein</fullName>
    </submittedName>
</protein>
<organism evidence="1 2">
    <name type="scientific">Vaccinium darrowii</name>
    <dbReference type="NCBI Taxonomy" id="229202"/>
    <lineage>
        <taxon>Eukaryota</taxon>
        <taxon>Viridiplantae</taxon>
        <taxon>Streptophyta</taxon>
        <taxon>Embryophyta</taxon>
        <taxon>Tracheophyta</taxon>
        <taxon>Spermatophyta</taxon>
        <taxon>Magnoliopsida</taxon>
        <taxon>eudicotyledons</taxon>
        <taxon>Gunneridae</taxon>
        <taxon>Pentapetalae</taxon>
        <taxon>asterids</taxon>
        <taxon>Ericales</taxon>
        <taxon>Ericaceae</taxon>
        <taxon>Vaccinioideae</taxon>
        <taxon>Vaccinieae</taxon>
        <taxon>Vaccinium</taxon>
    </lineage>
</organism>
<accession>A0ACB7WY01</accession>
<reference evidence="1 2" key="1">
    <citation type="journal article" date="2021" name="Hortic Res">
        <title>High-quality reference genome and annotation aids understanding of berry development for evergreen blueberry (Vaccinium darrowii).</title>
        <authorList>
            <person name="Yu J."/>
            <person name="Hulse-Kemp A.M."/>
            <person name="Babiker E."/>
            <person name="Staton M."/>
        </authorList>
    </citation>
    <scope>NUCLEOTIDE SEQUENCE [LARGE SCALE GENOMIC DNA]</scope>
    <source>
        <strain evidence="2">cv. NJ 8807/NJ 8810</strain>
        <tissue evidence="1">Young leaf</tissue>
    </source>
</reference>
<sequence>MRALHMKALKKKRAARKPFQYHSSLRPLFWLLLDAVISKRVEYDHTRKNDWLIRDIIETYSKETKAFEIGKTRITVAARKISLIFGIQSGTLPLPNISCTSKIHSPFVQRHFNDAKKLTKQVLEQSFEKAFKETTTTDFEDVARILCLYLCSSLFFANPLHSLKWGFVRCIEDLETAKDYAWSGAIRKALMISIHSVAAPERATGCIVLLLATQLELSPNEEERNFFPELELQDKEETQEDNPQQRESPMQEDESQGEDEEEQETQALDSQLPISLDKLSKEELHTNTSSLLKKYTDAQSRILQLSQENEELKEQNAQLCAENSNLKDEIMKLQDEKKSITSKLLVQIRQYEENNK</sequence>